<evidence type="ECO:0000313" key="5">
    <source>
        <dbReference type="WBParaSite" id="ACRNAN_scaffold10627.g20991.t1"/>
    </source>
</evidence>
<protein>
    <submittedName>
        <fullName evidence="5">Serpin domain-containing protein</fullName>
    </submittedName>
</protein>
<dbReference type="SUPFAM" id="SSF56574">
    <property type="entry name" value="Serpins"/>
    <property type="match status" value="1"/>
</dbReference>
<keyword evidence="4" id="KW-1185">Reference proteome</keyword>
<dbReference type="CDD" id="cd00172">
    <property type="entry name" value="serpin"/>
    <property type="match status" value="1"/>
</dbReference>
<dbReference type="SMART" id="SM00093">
    <property type="entry name" value="SERPIN"/>
    <property type="match status" value="1"/>
</dbReference>
<dbReference type="PANTHER" id="PTHR11461:SF211">
    <property type="entry name" value="GH10112P-RELATED"/>
    <property type="match status" value="1"/>
</dbReference>
<dbReference type="Gene3D" id="2.30.39.10">
    <property type="entry name" value="Alpha-1-antitrypsin, domain 1"/>
    <property type="match status" value="1"/>
</dbReference>
<name>A0A914CGN2_9BILA</name>
<dbReference type="GO" id="GO:0004867">
    <property type="term" value="F:serine-type endopeptidase inhibitor activity"/>
    <property type="evidence" value="ECO:0007669"/>
    <property type="project" value="InterPro"/>
</dbReference>
<sequence length="383" mass="43569">MSLLEAQADFGLNLLRANPNASSQSTIISPISISIALAKCYAGAKNQTANQISQAIARDASSDEILDYFSTIMSQLNLQNKSYELDSANRIYVQENFQLLQSYKQILTNKFQDQFENIDFSNNEAAAQNINSFIEQATRGKIKDLIPSDAINALTRMILTNAIYFKGTWEYKFEKEQTAQKTFYLLENREQQVPMMKIKNPFPYYEDNQVQVLGLPYKSQEVFLYVILPKDRFGLSNLLQDITGQKVRKYIQEAQKWHNDRFNSQTRIDVELPRFKIETELSLNEALKKLGITDAFDKERADFSDMIGSRALYVSDVFHKAFIETNEEGSEAAAATGVIMVLESSDGESFEEFQTFHADHPFLYALATRQGDILFTGTVASLE</sequence>
<evidence type="ECO:0000256" key="2">
    <source>
        <dbReference type="RuleBase" id="RU000411"/>
    </source>
</evidence>
<dbReference type="InterPro" id="IPR000215">
    <property type="entry name" value="Serpin_fam"/>
</dbReference>
<evidence type="ECO:0000259" key="3">
    <source>
        <dbReference type="SMART" id="SM00093"/>
    </source>
</evidence>
<comment type="similarity">
    <text evidence="1 2">Belongs to the serpin family.</text>
</comment>
<evidence type="ECO:0000256" key="1">
    <source>
        <dbReference type="ARBA" id="ARBA00009500"/>
    </source>
</evidence>
<reference evidence="5" key="1">
    <citation type="submission" date="2022-11" db="UniProtKB">
        <authorList>
            <consortium name="WormBaseParasite"/>
        </authorList>
    </citation>
    <scope>IDENTIFICATION</scope>
</reference>
<dbReference type="InterPro" id="IPR036186">
    <property type="entry name" value="Serpin_sf"/>
</dbReference>
<proteinExistence type="inferred from homology"/>
<dbReference type="Pfam" id="PF00079">
    <property type="entry name" value="Serpin"/>
    <property type="match status" value="1"/>
</dbReference>
<dbReference type="InterPro" id="IPR042185">
    <property type="entry name" value="Serpin_sf_2"/>
</dbReference>
<accession>A0A914CGN2</accession>
<dbReference type="InterPro" id="IPR023795">
    <property type="entry name" value="Serpin_CS"/>
</dbReference>
<dbReference type="InterPro" id="IPR042178">
    <property type="entry name" value="Serpin_sf_1"/>
</dbReference>
<feature type="domain" description="Serpin" evidence="3">
    <location>
        <begin position="12"/>
        <end position="382"/>
    </location>
</feature>
<dbReference type="Proteomes" id="UP000887540">
    <property type="component" value="Unplaced"/>
</dbReference>
<dbReference type="GO" id="GO:0005615">
    <property type="term" value="C:extracellular space"/>
    <property type="evidence" value="ECO:0007669"/>
    <property type="project" value="InterPro"/>
</dbReference>
<evidence type="ECO:0000313" key="4">
    <source>
        <dbReference type="Proteomes" id="UP000887540"/>
    </source>
</evidence>
<dbReference type="Gene3D" id="3.30.497.10">
    <property type="entry name" value="Antithrombin, subunit I, domain 2"/>
    <property type="match status" value="1"/>
</dbReference>
<dbReference type="InterPro" id="IPR023796">
    <property type="entry name" value="Serpin_dom"/>
</dbReference>
<dbReference type="WBParaSite" id="ACRNAN_scaffold10627.g20991.t1">
    <property type="protein sequence ID" value="ACRNAN_scaffold10627.g20991.t1"/>
    <property type="gene ID" value="ACRNAN_scaffold10627.g20991"/>
</dbReference>
<dbReference type="PROSITE" id="PS00284">
    <property type="entry name" value="SERPIN"/>
    <property type="match status" value="1"/>
</dbReference>
<dbReference type="PANTHER" id="PTHR11461">
    <property type="entry name" value="SERINE PROTEASE INHIBITOR, SERPIN"/>
    <property type="match status" value="1"/>
</dbReference>
<organism evidence="4 5">
    <name type="scientific">Acrobeloides nanus</name>
    <dbReference type="NCBI Taxonomy" id="290746"/>
    <lineage>
        <taxon>Eukaryota</taxon>
        <taxon>Metazoa</taxon>
        <taxon>Ecdysozoa</taxon>
        <taxon>Nematoda</taxon>
        <taxon>Chromadorea</taxon>
        <taxon>Rhabditida</taxon>
        <taxon>Tylenchina</taxon>
        <taxon>Cephalobomorpha</taxon>
        <taxon>Cephaloboidea</taxon>
        <taxon>Cephalobidae</taxon>
        <taxon>Acrobeloides</taxon>
    </lineage>
</organism>
<dbReference type="AlphaFoldDB" id="A0A914CGN2"/>